<organism evidence="11 12">
    <name type="scientific">Monodelphis domestica</name>
    <name type="common">Gray short-tailed opossum</name>
    <dbReference type="NCBI Taxonomy" id="13616"/>
    <lineage>
        <taxon>Eukaryota</taxon>
        <taxon>Metazoa</taxon>
        <taxon>Chordata</taxon>
        <taxon>Craniata</taxon>
        <taxon>Vertebrata</taxon>
        <taxon>Euteleostomi</taxon>
        <taxon>Mammalia</taxon>
        <taxon>Metatheria</taxon>
        <taxon>Didelphimorphia</taxon>
        <taxon>Didelphidae</taxon>
        <taxon>Monodelphis</taxon>
    </lineage>
</organism>
<reference evidence="11" key="3">
    <citation type="submission" date="2025-09" db="UniProtKB">
        <authorList>
            <consortium name="Ensembl"/>
        </authorList>
    </citation>
    <scope>IDENTIFICATION</scope>
</reference>
<dbReference type="Pfam" id="PF00096">
    <property type="entry name" value="zf-C2H2"/>
    <property type="match status" value="3"/>
</dbReference>
<keyword evidence="7" id="KW-0804">Transcription</keyword>
<dbReference type="HOGENOM" id="CLU_040814_0_0_1"/>
<reference evidence="11 12" key="1">
    <citation type="journal article" date="2007" name="Nature">
        <title>Genome of the marsupial Monodelphis domestica reveals innovation in non-coding sequences.</title>
        <authorList>
            <person name="Mikkelsen T.S."/>
            <person name="Wakefield M.J."/>
            <person name="Aken B."/>
            <person name="Amemiya C.T."/>
            <person name="Chang J.L."/>
            <person name="Duke S."/>
            <person name="Garber M."/>
            <person name="Gentles A.J."/>
            <person name="Goodstadt L."/>
            <person name="Heger A."/>
            <person name="Jurka J."/>
            <person name="Kamal M."/>
            <person name="Mauceli E."/>
            <person name="Searle S.M."/>
            <person name="Sharpe T."/>
            <person name="Baker M.L."/>
            <person name="Batzer M.A."/>
            <person name="Benos P.V."/>
            <person name="Belov K."/>
            <person name="Clamp M."/>
            <person name="Cook A."/>
            <person name="Cuff J."/>
            <person name="Das R."/>
            <person name="Davidow L."/>
            <person name="Deakin J.E."/>
            <person name="Fazzari M.J."/>
            <person name="Glass J.L."/>
            <person name="Grabherr M."/>
            <person name="Greally J.M."/>
            <person name="Gu W."/>
            <person name="Hore T.A."/>
            <person name="Huttley G.A."/>
            <person name="Kleber M."/>
            <person name="Jirtle R.L."/>
            <person name="Koina E."/>
            <person name="Lee J.T."/>
            <person name="Mahony S."/>
            <person name="Marra M.A."/>
            <person name="Miller R.D."/>
            <person name="Nicholls R.D."/>
            <person name="Oda M."/>
            <person name="Papenfuss A.T."/>
            <person name="Parra Z.E."/>
            <person name="Pollock D.D."/>
            <person name="Ray D.A."/>
            <person name="Schein J.E."/>
            <person name="Speed T.P."/>
            <person name="Thompson K."/>
            <person name="VandeBerg J.L."/>
            <person name="Wade C.M."/>
            <person name="Walker J.A."/>
            <person name="Waters P.D."/>
            <person name="Webber C."/>
            <person name="Weidman J.R."/>
            <person name="Xie X."/>
            <person name="Zody M.C."/>
            <person name="Baldwin J."/>
            <person name="Abdouelleil A."/>
            <person name="Abdulkadir J."/>
            <person name="Abebe A."/>
            <person name="Abera B."/>
            <person name="Abreu J."/>
            <person name="Acer S.C."/>
            <person name="Aftuck L."/>
            <person name="Alexander A."/>
            <person name="An P."/>
            <person name="Anderson E."/>
            <person name="Anderson S."/>
            <person name="Arachi H."/>
            <person name="Azer M."/>
            <person name="Bachantsang P."/>
            <person name="Barry A."/>
            <person name="Bayul T."/>
            <person name="Berlin A."/>
            <person name="Bessette D."/>
            <person name="Bloom T."/>
            <person name="Bloom T."/>
            <person name="Boguslavskiy L."/>
            <person name="Bonnet C."/>
            <person name="Boukhgalter B."/>
            <person name="Bourzgui I."/>
            <person name="Brown A."/>
            <person name="Cahill P."/>
            <person name="Channer S."/>
            <person name="Cheshatsang Y."/>
            <person name="Chuda L."/>
            <person name="Citroen M."/>
            <person name="Collymore A."/>
            <person name="Cooke P."/>
            <person name="Costello M."/>
            <person name="D'Aco K."/>
            <person name="Daza R."/>
            <person name="De Haan G."/>
            <person name="DeGray S."/>
            <person name="DeMaso C."/>
            <person name="Dhargay N."/>
            <person name="Dooley K."/>
            <person name="Dooley E."/>
            <person name="Doricent M."/>
            <person name="Dorje P."/>
            <person name="Dorjee K."/>
            <person name="Dupes A."/>
            <person name="Elong R."/>
            <person name="Falk J."/>
            <person name="Farina A."/>
            <person name="Faro S."/>
            <person name="Ferguson D."/>
            <person name="Fisher S."/>
            <person name="Foley C.D."/>
            <person name="Franke A."/>
            <person name="Friedrich D."/>
            <person name="Gadbois L."/>
            <person name="Gearin G."/>
            <person name="Gearin C.R."/>
            <person name="Giannoukos G."/>
            <person name="Goode T."/>
            <person name="Graham J."/>
            <person name="Grandbois E."/>
            <person name="Grewal S."/>
            <person name="Gyaltsen K."/>
            <person name="Hafez N."/>
            <person name="Hagos B."/>
            <person name="Hall J."/>
            <person name="Henson C."/>
            <person name="Hollinger A."/>
            <person name="Honan T."/>
            <person name="Huard M.D."/>
            <person name="Hughes L."/>
            <person name="Hurhula B."/>
            <person name="Husby M.E."/>
            <person name="Kamat A."/>
            <person name="Kanga B."/>
            <person name="Kashin S."/>
            <person name="Khazanovich D."/>
            <person name="Kisner P."/>
            <person name="Lance K."/>
            <person name="Lara M."/>
            <person name="Lee W."/>
            <person name="Lennon N."/>
            <person name="Letendre F."/>
            <person name="LeVine R."/>
            <person name="Lipovsky A."/>
            <person name="Liu X."/>
            <person name="Liu J."/>
            <person name="Liu S."/>
            <person name="Lokyitsang T."/>
            <person name="Lokyitsang Y."/>
            <person name="Lubonja R."/>
            <person name="Lui A."/>
            <person name="MacDonald P."/>
            <person name="Magnisalis V."/>
            <person name="Maru K."/>
            <person name="Matthews C."/>
            <person name="McCusker W."/>
            <person name="McDonough S."/>
            <person name="Mehta T."/>
            <person name="Meldrim J."/>
            <person name="Meneus L."/>
            <person name="Mihai O."/>
            <person name="Mihalev A."/>
            <person name="Mihova T."/>
            <person name="Mittelman R."/>
            <person name="Mlenga V."/>
            <person name="Montmayeur A."/>
            <person name="Mulrain L."/>
            <person name="Navidi A."/>
            <person name="Naylor J."/>
            <person name="Negash T."/>
            <person name="Nguyen T."/>
            <person name="Nguyen N."/>
            <person name="Nicol R."/>
            <person name="Norbu C."/>
            <person name="Norbu N."/>
            <person name="Novod N."/>
            <person name="O'Neill B."/>
            <person name="Osman S."/>
            <person name="Markiewicz E."/>
            <person name="Oyono O.L."/>
            <person name="Patti C."/>
            <person name="Phunkhang P."/>
            <person name="Pierre F."/>
            <person name="Priest M."/>
            <person name="Raghuraman S."/>
            <person name="Rege F."/>
            <person name="Reyes R."/>
            <person name="Rise C."/>
            <person name="Rogov P."/>
            <person name="Ross K."/>
            <person name="Ryan E."/>
            <person name="Settipalli S."/>
            <person name="Shea T."/>
            <person name="Sherpa N."/>
            <person name="Shi L."/>
            <person name="Shih D."/>
            <person name="Sparrow T."/>
            <person name="Spaulding J."/>
            <person name="Stalker J."/>
            <person name="Stange-Thomann N."/>
            <person name="Stavropoulos S."/>
            <person name="Stone C."/>
            <person name="Strader C."/>
            <person name="Tesfaye S."/>
            <person name="Thomson T."/>
            <person name="Thoulutsang Y."/>
            <person name="Thoulutsang D."/>
            <person name="Topham K."/>
            <person name="Topping I."/>
            <person name="Tsamla T."/>
            <person name="Vassiliev H."/>
            <person name="Vo A."/>
            <person name="Wangchuk T."/>
            <person name="Wangdi T."/>
            <person name="Weiand M."/>
            <person name="Wilkinson J."/>
            <person name="Wilson A."/>
            <person name="Yadav S."/>
            <person name="Young G."/>
            <person name="Yu Q."/>
            <person name="Zembek L."/>
            <person name="Zhong D."/>
            <person name="Zimmer A."/>
            <person name="Zwirko Z."/>
            <person name="Jaffe D.B."/>
            <person name="Alvarez P."/>
            <person name="Brockman W."/>
            <person name="Butler J."/>
            <person name="Chin C."/>
            <person name="Gnerre S."/>
            <person name="MacCallum I."/>
            <person name="Graves J.A."/>
            <person name="Ponting C.P."/>
            <person name="Breen M."/>
            <person name="Samollow P.B."/>
            <person name="Lander E.S."/>
            <person name="Lindblad-Toh K."/>
        </authorList>
    </citation>
    <scope>NUCLEOTIDE SEQUENCE [LARGE SCALE GENOMIC DNA]</scope>
</reference>
<evidence type="ECO:0000256" key="5">
    <source>
        <dbReference type="ARBA" id="ARBA00022833"/>
    </source>
</evidence>
<comment type="subcellular location">
    <subcellularLocation>
        <location evidence="1">Nucleus</location>
    </subcellularLocation>
</comment>
<keyword evidence="3" id="KW-0677">Repeat</keyword>
<evidence type="ECO:0000256" key="1">
    <source>
        <dbReference type="ARBA" id="ARBA00004123"/>
    </source>
</evidence>
<evidence type="ECO:0000256" key="3">
    <source>
        <dbReference type="ARBA" id="ARBA00022737"/>
    </source>
</evidence>
<keyword evidence="2" id="KW-0479">Metal-binding</keyword>
<dbReference type="Gene3D" id="3.30.160.60">
    <property type="entry name" value="Classic Zinc Finger"/>
    <property type="match status" value="3"/>
</dbReference>
<dbReference type="FunFam" id="3.30.160.60:FF:000624">
    <property type="entry name" value="zinc finger protein 697"/>
    <property type="match status" value="1"/>
</dbReference>
<dbReference type="GO" id="GO:0003700">
    <property type="term" value="F:DNA-binding transcription factor activity"/>
    <property type="evidence" value="ECO:0000318"/>
    <property type="project" value="GO_Central"/>
</dbReference>
<evidence type="ECO:0000256" key="6">
    <source>
        <dbReference type="ARBA" id="ARBA00023015"/>
    </source>
</evidence>
<dbReference type="AlphaFoldDB" id="K7E051"/>
<dbReference type="InterPro" id="IPR013087">
    <property type="entry name" value="Znf_C2H2_type"/>
</dbReference>
<evidence type="ECO:0000259" key="10">
    <source>
        <dbReference type="PROSITE" id="PS50157"/>
    </source>
</evidence>
<feature type="domain" description="C2H2-type" evidence="10">
    <location>
        <begin position="353"/>
        <end position="380"/>
    </location>
</feature>
<dbReference type="FunCoup" id="K7E051">
    <property type="interactions" value="2"/>
</dbReference>
<dbReference type="OMA" id="KCQMCHK"/>
<evidence type="ECO:0000256" key="7">
    <source>
        <dbReference type="ARBA" id="ARBA00023163"/>
    </source>
</evidence>
<dbReference type="PANTHER" id="PTHR16515">
    <property type="entry name" value="PR DOMAIN ZINC FINGER PROTEIN"/>
    <property type="match status" value="1"/>
</dbReference>
<dbReference type="GO" id="GO:0006357">
    <property type="term" value="P:regulation of transcription by RNA polymerase II"/>
    <property type="evidence" value="ECO:0000318"/>
    <property type="project" value="GO_Central"/>
</dbReference>
<protein>
    <recommendedName>
        <fullName evidence="10">C2H2-type domain-containing protein</fullName>
    </recommendedName>
</protein>
<keyword evidence="4 9" id="KW-0863">Zinc-finger</keyword>
<dbReference type="FunFam" id="3.30.160.60:FF:000060">
    <property type="entry name" value="zinc finger protein 436"/>
    <property type="match status" value="1"/>
</dbReference>
<dbReference type="InterPro" id="IPR050331">
    <property type="entry name" value="Zinc_finger"/>
</dbReference>
<dbReference type="PROSITE" id="PS00028">
    <property type="entry name" value="ZINC_FINGER_C2H2_1"/>
    <property type="match status" value="3"/>
</dbReference>
<name>K7E051_MONDO</name>
<reference evidence="11" key="2">
    <citation type="submission" date="2025-08" db="UniProtKB">
        <authorList>
            <consortium name="Ensembl"/>
        </authorList>
    </citation>
    <scope>IDENTIFICATION</scope>
</reference>
<evidence type="ECO:0000256" key="8">
    <source>
        <dbReference type="ARBA" id="ARBA00023242"/>
    </source>
</evidence>
<dbReference type="PANTHER" id="PTHR16515:SF53">
    <property type="entry name" value="ZINC FINGER PROTEIN 683"/>
    <property type="match status" value="1"/>
</dbReference>
<dbReference type="PROSITE" id="PS50157">
    <property type="entry name" value="ZINC_FINGER_C2H2_2"/>
    <property type="match status" value="3"/>
</dbReference>
<dbReference type="InterPro" id="IPR036236">
    <property type="entry name" value="Znf_C2H2_sf"/>
</dbReference>
<accession>K7E051</accession>
<feature type="domain" description="C2H2-type" evidence="10">
    <location>
        <begin position="325"/>
        <end position="352"/>
    </location>
</feature>
<dbReference type="FunFam" id="3.30.160.60:FF:001272">
    <property type="entry name" value="Zinc finger protein 683"/>
    <property type="match status" value="1"/>
</dbReference>
<keyword evidence="6" id="KW-0805">Transcription regulation</keyword>
<dbReference type="Proteomes" id="UP000002280">
    <property type="component" value="Chromosome 4"/>
</dbReference>
<dbReference type="eggNOG" id="KOG2461">
    <property type="taxonomic scope" value="Eukaryota"/>
</dbReference>
<evidence type="ECO:0000256" key="9">
    <source>
        <dbReference type="PROSITE-ProRule" id="PRU00042"/>
    </source>
</evidence>
<keyword evidence="12" id="KW-1185">Reference proteome</keyword>
<evidence type="ECO:0000313" key="12">
    <source>
        <dbReference type="Proteomes" id="UP000002280"/>
    </source>
</evidence>
<evidence type="ECO:0000313" key="11">
    <source>
        <dbReference type="Ensembl" id="ENSMODP00000039152.1"/>
    </source>
</evidence>
<keyword evidence="8" id="KW-0539">Nucleus</keyword>
<evidence type="ECO:0000256" key="2">
    <source>
        <dbReference type="ARBA" id="ARBA00022723"/>
    </source>
</evidence>
<dbReference type="SUPFAM" id="SSF57667">
    <property type="entry name" value="beta-beta-alpha zinc fingers"/>
    <property type="match status" value="2"/>
</dbReference>
<sequence>MKGNPEEDIPFALYQHQTCQSHTDVGGSLTTPSLFPSLDQQQGQGDQPCWPFKEFLPRADASASHCDNWMYSTKPTSALPTLLACPPHLDLYTCNLRPNPLDAALGVPHFPQECKTSESILGSTDDLKLTAKHLLGKKAESESQSASLPASHPSPAPIPFNMKFSLNRHPLCPSFPLLLPIKPLSSPKTCFLAYGPHYCPLFLPPLDTLYPDWADQLIHPDGPYSLGAHSPSQTTFSSSPVGLWVPSKARDESLSSSQYCSTELDSEAVAGKAGRIPRLGTTARSSLLKNENGRVLYKCNICSKSFRQLSNLKVHFRVHSGERPFQCPLCQKSFTQLAHLQKHQLVHSGDRPYQCSVCHKCFSSMSSLKTHLQLHSLFKQQELRLCPGHTPLFPCCLLAPCLGGHPETGEAGIAVASGH</sequence>
<dbReference type="GeneTree" id="ENSGT00940000164781"/>
<dbReference type="GO" id="GO:0000978">
    <property type="term" value="F:RNA polymerase II cis-regulatory region sequence-specific DNA binding"/>
    <property type="evidence" value="ECO:0000318"/>
    <property type="project" value="GO_Central"/>
</dbReference>
<dbReference type="Ensembl" id="ENSMODT00000042262.2">
    <property type="protein sequence ID" value="ENSMODP00000039152.1"/>
    <property type="gene ID" value="ENSMODG00000028134.2"/>
</dbReference>
<dbReference type="GO" id="GO:0005634">
    <property type="term" value="C:nucleus"/>
    <property type="evidence" value="ECO:0007669"/>
    <property type="project" value="UniProtKB-SubCell"/>
</dbReference>
<feature type="domain" description="C2H2-type" evidence="10">
    <location>
        <begin position="297"/>
        <end position="324"/>
    </location>
</feature>
<dbReference type="GO" id="GO:0008270">
    <property type="term" value="F:zinc ion binding"/>
    <property type="evidence" value="ECO:0007669"/>
    <property type="project" value="UniProtKB-KW"/>
</dbReference>
<dbReference type="Bgee" id="ENSMODG00000028134">
    <property type="expression patterns" value="Expressed in liver and 9 other cell types or tissues"/>
</dbReference>
<keyword evidence="5" id="KW-0862">Zinc</keyword>
<dbReference type="SMART" id="SM00355">
    <property type="entry name" value="ZnF_C2H2"/>
    <property type="match status" value="3"/>
</dbReference>
<proteinExistence type="predicted"/>
<dbReference type="STRING" id="13616.ENSMODP00000039152"/>
<evidence type="ECO:0000256" key="4">
    <source>
        <dbReference type="ARBA" id="ARBA00022771"/>
    </source>
</evidence>
<dbReference type="InParanoid" id="K7E051"/>